<protein>
    <submittedName>
        <fullName evidence="1">Uncharacterized protein</fullName>
    </submittedName>
</protein>
<name>A0ACC1JXS2_9FUNG</name>
<keyword evidence="2" id="KW-1185">Reference proteome</keyword>
<comment type="caution">
    <text evidence="1">The sequence shown here is derived from an EMBL/GenBank/DDBJ whole genome shotgun (WGS) entry which is preliminary data.</text>
</comment>
<reference evidence="1" key="1">
    <citation type="submission" date="2022-07" db="EMBL/GenBank/DDBJ databases">
        <title>Phylogenomic reconstructions and comparative analyses of Kickxellomycotina fungi.</title>
        <authorList>
            <person name="Reynolds N.K."/>
            <person name="Stajich J.E."/>
            <person name="Barry K."/>
            <person name="Grigoriev I.V."/>
            <person name="Crous P."/>
            <person name="Smith M.E."/>
        </authorList>
    </citation>
    <scope>NUCLEOTIDE SEQUENCE</scope>
    <source>
        <strain evidence="1">BCRC 34191</strain>
    </source>
</reference>
<evidence type="ECO:0000313" key="2">
    <source>
        <dbReference type="Proteomes" id="UP001140066"/>
    </source>
</evidence>
<evidence type="ECO:0000313" key="1">
    <source>
        <dbReference type="EMBL" id="KAJ2769573.1"/>
    </source>
</evidence>
<accession>A0ACC1JXS2</accession>
<organism evidence="1 2">
    <name type="scientific">Coemansia linderi</name>
    <dbReference type="NCBI Taxonomy" id="2663919"/>
    <lineage>
        <taxon>Eukaryota</taxon>
        <taxon>Fungi</taxon>
        <taxon>Fungi incertae sedis</taxon>
        <taxon>Zoopagomycota</taxon>
        <taxon>Kickxellomycotina</taxon>
        <taxon>Kickxellomycetes</taxon>
        <taxon>Kickxellales</taxon>
        <taxon>Kickxellaceae</taxon>
        <taxon>Coemansia</taxon>
    </lineage>
</organism>
<proteinExistence type="predicted"/>
<feature type="non-terminal residue" evidence="1">
    <location>
        <position position="1"/>
    </location>
</feature>
<gene>
    <name evidence="1" type="ORF">GGI18_005373</name>
</gene>
<dbReference type="Proteomes" id="UP001140066">
    <property type="component" value="Unassembled WGS sequence"/>
</dbReference>
<sequence>GPASTSGAGLTTPASAGELADDEQENVKASRVLDEKVNPISEVSDDGSETTPATSAKGKKGKKSGSKAKAKK</sequence>
<dbReference type="EMBL" id="JANBUK010002973">
    <property type="protein sequence ID" value="KAJ2769573.1"/>
    <property type="molecule type" value="Genomic_DNA"/>
</dbReference>